<dbReference type="Proteomes" id="UP000244803">
    <property type="component" value="Chromosome 1"/>
</dbReference>
<protein>
    <submittedName>
        <fullName evidence="1">Uncharacterized protein</fullName>
    </submittedName>
</protein>
<sequence length="722" mass="82782">MDELVNSEKVLKARVIEKCNENFLKIKGDYIKFSEVSRCLKSPSIFDLIKNDQSLDQTDFISHLSRSLASLDGPNEDLPNRNENKKEKSEPLEILELIRNRNHKIAESTIYTCTIDKDSTLNLDFKSYDDAYYKLESHLVQDSTNELFDIQENHATVVDKYWKAVKANPKEELSILKDIQSEVSTASSQEFEDDFTVKNLFLSKLIGKGVKYGSDRDYFTDYYNFNNKRKLSLNFDIQKQLRQVYISPTDTKPREFGWLAKGSTNDLILEKNGSEVEEYMVVFEGEDKMEVYKCETLDPQLTSQKHIEKSTMSKFLGDEVVRQNLRNKLMLKLKRHQNAKGLNAKDVKSSNIINKFITSATLGCLWNDWNYYGGIIVPEVSIQEILKEPQAFLETMDDDLVASTKAFLQKLDSSVNNMDSFENIYATVRDLLVSYRRLIMGKFNEDYRAIKNKSFLDLKMRPQQSDITLTSPSRIEASQLEEEAPSQDSDLQEQRLQILPEFNRNAKSPEELTNLNELASVFLTDFDAGPFVSLMNLSNVKNVSKTVLSASKTIKAKGKNEHLDDTKLVLSSLKILDVLVFLLQKLSKSFNSPKELQSFISASKYKIDASFANVLFHLFYEKSHDTHSIKVLGSKRLMCYTIWFCIYLSPKYTFDFSPLINIDLKNISNALLFNSCVDLTSITVAGRTNKNLYRLTTPLSSGSKKINIGSLISHKNKRFRAR</sequence>
<dbReference type="AlphaFoldDB" id="A0A976QQN6"/>
<dbReference type="EMBL" id="CP056065">
    <property type="protein sequence ID" value="UKJ88298.1"/>
    <property type="molecule type" value="Genomic_DNA"/>
</dbReference>
<accession>A0A976QQN6</accession>
<evidence type="ECO:0000313" key="1">
    <source>
        <dbReference type="EMBL" id="UKJ88298.1"/>
    </source>
</evidence>
<proteinExistence type="predicted"/>
<evidence type="ECO:0000313" key="2">
    <source>
        <dbReference type="Proteomes" id="UP000244803"/>
    </source>
</evidence>
<dbReference type="OrthoDB" id="360567at2759"/>
<organism evidence="1 2">
    <name type="scientific">Theileria orientalis</name>
    <dbReference type="NCBI Taxonomy" id="68886"/>
    <lineage>
        <taxon>Eukaryota</taxon>
        <taxon>Sar</taxon>
        <taxon>Alveolata</taxon>
        <taxon>Apicomplexa</taxon>
        <taxon>Aconoidasida</taxon>
        <taxon>Piroplasmida</taxon>
        <taxon>Theileriidae</taxon>
        <taxon>Theileria</taxon>
    </lineage>
</organism>
<name>A0A976QQN6_THEOR</name>
<gene>
    <name evidence="1" type="ORF">MACJ_000742</name>
</gene>
<reference evidence="1" key="1">
    <citation type="submission" date="2022-07" db="EMBL/GenBank/DDBJ databases">
        <title>Evaluation of T. orientalis genome assembly methods using nanopore sequencing and analysis of variation between genomes.</title>
        <authorList>
            <person name="Yam J."/>
            <person name="Micallef M.L."/>
            <person name="Liu M."/>
            <person name="Djordjevic S.P."/>
            <person name="Bogema D.R."/>
            <person name="Jenkins C."/>
        </authorList>
    </citation>
    <scope>NUCLEOTIDE SEQUENCE</scope>
    <source>
        <strain evidence="1">Fish Creek</strain>
    </source>
</reference>